<dbReference type="AlphaFoldDB" id="A0A830ZZ12"/>
<organism evidence="1 2">
    <name type="scientific">Erwinia amylovora NBRC 12687 = CFBP 1232</name>
    <dbReference type="NCBI Taxonomy" id="1219359"/>
    <lineage>
        <taxon>Bacteria</taxon>
        <taxon>Pseudomonadati</taxon>
        <taxon>Pseudomonadota</taxon>
        <taxon>Gammaproteobacteria</taxon>
        <taxon>Enterobacterales</taxon>
        <taxon>Erwiniaceae</taxon>
        <taxon>Erwinia</taxon>
    </lineage>
</organism>
<dbReference type="Proteomes" id="UP000013111">
    <property type="component" value="Unassembled WGS sequence"/>
</dbReference>
<reference evidence="1 2" key="1">
    <citation type="submission" date="2012-11" db="EMBL/GenBank/DDBJ databases">
        <authorList>
            <person name="Linke B."/>
        </authorList>
    </citation>
    <scope>NUCLEOTIDE SEQUENCE [LARGE SCALE GENOMIC DNA]</scope>
    <source>
        <strain evidence="2">CFBP 1232</strain>
    </source>
</reference>
<gene>
    <name evidence="1" type="ORF">BN437_0747</name>
</gene>
<sequence>MNESALNQTAAGERKRAFARGIIVRRGGRA</sequence>
<evidence type="ECO:0000313" key="1">
    <source>
        <dbReference type="EMBL" id="CCO92707.1"/>
    </source>
</evidence>
<accession>A0A830ZZ12</accession>
<name>A0A830ZZ12_ERWAM</name>
<reference evidence="1 2" key="2">
    <citation type="submission" date="2013-04" db="EMBL/GenBank/DDBJ databases">
        <title>Comparative genomics of 12 strains of Erwinia amylovora identifies a pan-genome with a large conserved core and provides insights into host specificity.</title>
        <authorList>
            <person name="Mann R.A."/>
            <person name="Smits T.H.M."/>
            <person name="Buehlmann A."/>
            <person name="Blom J."/>
            <person name="Goesmann A."/>
            <person name="Frey J.E."/>
            <person name="Plummer K.M."/>
            <person name="Beer S.V."/>
            <person name="Luck J."/>
            <person name="Duffy B."/>
            <person name="Rodoni B."/>
        </authorList>
    </citation>
    <scope>NUCLEOTIDE SEQUENCE [LARGE SCALE GENOMIC DNA]</scope>
    <source>
        <strain evidence="2">CFBP 1232</strain>
    </source>
</reference>
<protein>
    <submittedName>
        <fullName evidence="1">Uncharacterized protein</fullName>
    </submittedName>
</protein>
<comment type="caution">
    <text evidence="1">The sequence shown here is derived from an EMBL/GenBank/DDBJ whole genome shotgun (WGS) entry which is preliminary data.</text>
</comment>
<dbReference type="EMBL" id="CAPB01000007">
    <property type="protein sequence ID" value="CCO92707.1"/>
    <property type="molecule type" value="Genomic_DNA"/>
</dbReference>
<evidence type="ECO:0000313" key="2">
    <source>
        <dbReference type="Proteomes" id="UP000013111"/>
    </source>
</evidence>
<proteinExistence type="predicted"/>